<sequence length="56" mass="6424">MLTLPRDISNLRIPCRKLIEVGFFKVDVDEQSEITEEVGVRAKMPTFIAFKNGEKI</sequence>
<accession>A0A5C3QX38</accession>
<dbReference type="InterPro" id="IPR013766">
    <property type="entry name" value="Thioredoxin_domain"/>
</dbReference>
<evidence type="ECO:0000313" key="3">
    <source>
        <dbReference type="Proteomes" id="UP000305067"/>
    </source>
</evidence>
<name>A0A5C3QX38_9AGAR</name>
<dbReference type="InterPro" id="IPR036249">
    <property type="entry name" value="Thioredoxin-like_sf"/>
</dbReference>
<protein>
    <recommendedName>
        <fullName evidence="1">Thioredoxin domain-containing protein</fullName>
    </recommendedName>
</protein>
<proteinExistence type="predicted"/>
<dbReference type="Proteomes" id="UP000305067">
    <property type="component" value="Unassembled WGS sequence"/>
</dbReference>
<dbReference type="AlphaFoldDB" id="A0A5C3QX38"/>
<evidence type="ECO:0000259" key="1">
    <source>
        <dbReference type="Pfam" id="PF00085"/>
    </source>
</evidence>
<feature type="domain" description="Thioredoxin" evidence="1">
    <location>
        <begin position="20"/>
        <end position="55"/>
    </location>
</feature>
<dbReference type="Gene3D" id="3.40.30.10">
    <property type="entry name" value="Glutaredoxin"/>
    <property type="match status" value="1"/>
</dbReference>
<gene>
    <name evidence="2" type="ORF">BDV98DRAFT_559613</name>
</gene>
<organism evidence="2 3">
    <name type="scientific">Pterulicium gracile</name>
    <dbReference type="NCBI Taxonomy" id="1884261"/>
    <lineage>
        <taxon>Eukaryota</taxon>
        <taxon>Fungi</taxon>
        <taxon>Dikarya</taxon>
        <taxon>Basidiomycota</taxon>
        <taxon>Agaricomycotina</taxon>
        <taxon>Agaricomycetes</taxon>
        <taxon>Agaricomycetidae</taxon>
        <taxon>Agaricales</taxon>
        <taxon>Pleurotineae</taxon>
        <taxon>Pterulaceae</taxon>
        <taxon>Pterulicium</taxon>
    </lineage>
</organism>
<dbReference type="SUPFAM" id="SSF52833">
    <property type="entry name" value="Thioredoxin-like"/>
    <property type="match status" value="1"/>
</dbReference>
<evidence type="ECO:0000313" key="2">
    <source>
        <dbReference type="EMBL" id="TFL06555.1"/>
    </source>
</evidence>
<keyword evidence="3" id="KW-1185">Reference proteome</keyword>
<dbReference type="OrthoDB" id="2121326at2759"/>
<dbReference type="EMBL" id="ML178815">
    <property type="protein sequence ID" value="TFL06555.1"/>
    <property type="molecule type" value="Genomic_DNA"/>
</dbReference>
<dbReference type="CDD" id="cd02947">
    <property type="entry name" value="TRX_family"/>
    <property type="match status" value="1"/>
</dbReference>
<reference evidence="2 3" key="1">
    <citation type="journal article" date="2019" name="Nat. Ecol. Evol.">
        <title>Megaphylogeny resolves global patterns of mushroom evolution.</title>
        <authorList>
            <person name="Varga T."/>
            <person name="Krizsan K."/>
            <person name="Foldi C."/>
            <person name="Dima B."/>
            <person name="Sanchez-Garcia M."/>
            <person name="Sanchez-Ramirez S."/>
            <person name="Szollosi G.J."/>
            <person name="Szarkandi J.G."/>
            <person name="Papp V."/>
            <person name="Albert L."/>
            <person name="Andreopoulos W."/>
            <person name="Angelini C."/>
            <person name="Antonin V."/>
            <person name="Barry K.W."/>
            <person name="Bougher N.L."/>
            <person name="Buchanan P."/>
            <person name="Buyck B."/>
            <person name="Bense V."/>
            <person name="Catcheside P."/>
            <person name="Chovatia M."/>
            <person name="Cooper J."/>
            <person name="Damon W."/>
            <person name="Desjardin D."/>
            <person name="Finy P."/>
            <person name="Geml J."/>
            <person name="Haridas S."/>
            <person name="Hughes K."/>
            <person name="Justo A."/>
            <person name="Karasinski D."/>
            <person name="Kautmanova I."/>
            <person name="Kiss B."/>
            <person name="Kocsube S."/>
            <person name="Kotiranta H."/>
            <person name="LaButti K.M."/>
            <person name="Lechner B.E."/>
            <person name="Liimatainen K."/>
            <person name="Lipzen A."/>
            <person name="Lukacs Z."/>
            <person name="Mihaltcheva S."/>
            <person name="Morgado L.N."/>
            <person name="Niskanen T."/>
            <person name="Noordeloos M.E."/>
            <person name="Ohm R.A."/>
            <person name="Ortiz-Santana B."/>
            <person name="Ovrebo C."/>
            <person name="Racz N."/>
            <person name="Riley R."/>
            <person name="Savchenko A."/>
            <person name="Shiryaev A."/>
            <person name="Soop K."/>
            <person name="Spirin V."/>
            <person name="Szebenyi C."/>
            <person name="Tomsovsky M."/>
            <person name="Tulloss R.E."/>
            <person name="Uehling J."/>
            <person name="Grigoriev I.V."/>
            <person name="Vagvolgyi C."/>
            <person name="Papp T."/>
            <person name="Martin F.M."/>
            <person name="Miettinen O."/>
            <person name="Hibbett D.S."/>
            <person name="Nagy L.G."/>
        </authorList>
    </citation>
    <scope>NUCLEOTIDE SEQUENCE [LARGE SCALE GENOMIC DNA]</scope>
    <source>
        <strain evidence="2 3">CBS 309.79</strain>
    </source>
</reference>
<dbReference type="Pfam" id="PF00085">
    <property type="entry name" value="Thioredoxin"/>
    <property type="match status" value="1"/>
</dbReference>